<keyword evidence="3" id="KW-1185">Reference proteome</keyword>
<accession>A0ABT9ZMD8</accession>
<keyword evidence="1" id="KW-1133">Transmembrane helix</keyword>
<feature type="transmembrane region" description="Helical" evidence="1">
    <location>
        <begin position="50"/>
        <end position="70"/>
    </location>
</feature>
<dbReference type="EMBL" id="JAUSUD010000041">
    <property type="protein sequence ID" value="MDQ0233457.1"/>
    <property type="molecule type" value="Genomic_DNA"/>
</dbReference>
<dbReference type="Proteomes" id="UP001234495">
    <property type="component" value="Unassembled WGS sequence"/>
</dbReference>
<keyword evidence="1" id="KW-0812">Transmembrane</keyword>
<comment type="caution">
    <text evidence="2">The sequence shown here is derived from an EMBL/GenBank/DDBJ whole genome shotgun (WGS) entry which is preliminary data.</text>
</comment>
<gene>
    <name evidence="2" type="ORF">J2S19_004804</name>
</gene>
<name>A0ABT9ZMD8_9BACI</name>
<keyword evidence="1" id="KW-0472">Membrane</keyword>
<evidence type="ECO:0000256" key="1">
    <source>
        <dbReference type="SAM" id="Phobius"/>
    </source>
</evidence>
<proteinExistence type="predicted"/>
<feature type="transmembrane region" description="Helical" evidence="1">
    <location>
        <begin position="9"/>
        <end position="30"/>
    </location>
</feature>
<sequence>MKKKFTTRVFIQLVLVIISIALPVLLRLVFNGPPEVLNIIYLGTLILLSIIPRWYIYWIMLVVSWFVIYFTETYSTMPVPPSTIAFSNVIPSGILLFFVT</sequence>
<reference evidence="2 3" key="1">
    <citation type="submission" date="2023-07" db="EMBL/GenBank/DDBJ databases">
        <title>Genomic Encyclopedia of Type Strains, Phase IV (KMG-IV): sequencing the most valuable type-strain genomes for metagenomic binning, comparative biology and taxonomic classification.</title>
        <authorList>
            <person name="Goeker M."/>
        </authorList>
    </citation>
    <scope>NUCLEOTIDE SEQUENCE [LARGE SCALE GENOMIC DNA]</scope>
    <source>
        <strain evidence="2 3">DSM 29005</strain>
    </source>
</reference>
<organism evidence="2 3">
    <name type="scientific">Metabacillus malikii</name>
    <dbReference type="NCBI Taxonomy" id="1504265"/>
    <lineage>
        <taxon>Bacteria</taxon>
        <taxon>Bacillati</taxon>
        <taxon>Bacillota</taxon>
        <taxon>Bacilli</taxon>
        <taxon>Bacillales</taxon>
        <taxon>Bacillaceae</taxon>
        <taxon>Metabacillus</taxon>
    </lineage>
</organism>
<evidence type="ECO:0000313" key="3">
    <source>
        <dbReference type="Proteomes" id="UP001234495"/>
    </source>
</evidence>
<evidence type="ECO:0008006" key="4">
    <source>
        <dbReference type="Google" id="ProtNLM"/>
    </source>
</evidence>
<evidence type="ECO:0000313" key="2">
    <source>
        <dbReference type="EMBL" id="MDQ0233457.1"/>
    </source>
</evidence>
<protein>
    <recommendedName>
        <fullName evidence="4">Histidine kinase</fullName>
    </recommendedName>
</protein>